<feature type="region of interest" description="Disordered" evidence="1">
    <location>
        <begin position="276"/>
        <end position="395"/>
    </location>
</feature>
<sequence length="395" mass="43255">MPDSVLEVLTVVIDSYCSVSDSEEEERPSEIIASLLERSKSAGNIGDCEAVLSKILSLSSQHGERGQCLLEEALTEYFELILHTARTSERCGEMVCEIVLSMASACGARDAFPFFLQGLQVEGIKPIREEIHNDGEDPEAVRQEHWHTRSALLRGIAILFGRLRRGHVLFLQDVSSLLSATSDRAAEAWHREIMSPERISTTSTEAFPSALVEARGVFGNMADVWLAMRPKLPDEAAVEALHRHVARYVLRAQCWPHSRRCLSPALPQVEPSAITAGAQRHHRRRPASPQAETSGGAQRHHRRSPAPPQAEPSVTTGGDQRHHRRSPAPPQAEPSATAGGDQRHRRRSPAPPQAEPSATAGGAQRHRRRSPAPPQAEPSATAGGAQRHRRRSPAP</sequence>
<dbReference type="EMBL" id="LGRX02026053">
    <property type="protein sequence ID" value="KAK3251413.1"/>
    <property type="molecule type" value="Genomic_DNA"/>
</dbReference>
<keyword evidence="3" id="KW-1185">Reference proteome</keyword>
<feature type="non-terminal residue" evidence="2">
    <location>
        <position position="395"/>
    </location>
</feature>
<evidence type="ECO:0000256" key="1">
    <source>
        <dbReference type="SAM" id="MobiDB-lite"/>
    </source>
</evidence>
<dbReference type="Proteomes" id="UP001190700">
    <property type="component" value="Unassembled WGS sequence"/>
</dbReference>
<comment type="caution">
    <text evidence="2">The sequence shown here is derived from an EMBL/GenBank/DDBJ whole genome shotgun (WGS) entry which is preliminary data.</text>
</comment>
<organism evidence="2 3">
    <name type="scientific">Cymbomonas tetramitiformis</name>
    <dbReference type="NCBI Taxonomy" id="36881"/>
    <lineage>
        <taxon>Eukaryota</taxon>
        <taxon>Viridiplantae</taxon>
        <taxon>Chlorophyta</taxon>
        <taxon>Pyramimonadophyceae</taxon>
        <taxon>Pyramimonadales</taxon>
        <taxon>Pyramimonadaceae</taxon>
        <taxon>Cymbomonas</taxon>
    </lineage>
</organism>
<protein>
    <submittedName>
        <fullName evidence="2">Uncharacterized protein</fullName>
    </submittedName>
</protein>
<evidence type="ECO:0000313" key="3">
    <source>
        <dbReference type="Proteomes" id="UP001190700"/>
    </source>
</evidence>
<name>A0AAE0CAF7_9CHLO</name>
<evidence type="ECO:0000313" key="2">
    <source>
        <dbReference type="EMBL" id="KAK3251413.1"/>
    </source>
</evidence>
<dbReference type="AlphaFoldDB" id="A0AAE0CAF7"/>
<feature type="compositionally biased region" description="Basic residues" evidence="1">
    <location>
        <begin position="386"/>
        <end position="395"/>
    </location>
</feature>
<proteinExistence type="predicted"/>
<reference evidence="2 3" key="1">
    <citation type="journal article" date="2015" name="Genome Biol. Evol.">
        <title>Comparative Genomics of a Bacterivorous Green Alga Reveals Evolutionary Causalities and Consequences of Phago-Mixotrophic Mode of Nutrition.</title>
        <authorList>
            <person name="Burns J.A."/>
            <person name="Paasch A."/>
            <person name="Narechania A."/>
            <person name="Kim E."/>
        </authorList>
    </citation>
    <scope>NUCLEOTIDE SEQUENCE [LARGE SCALE GENOMIC DNA]</scope>
    <source>
        <strain evidence="2 3">PLY_AMNH</strain>
    </source>
</reference>
<accession>A0AAE0CAF7</accession>
<gene>
    <name evidence="2" type="ORF">CYMTET_39249</name>
</gene>